<proteinExistence type="inferred from homology"/>
<dbReference type="InterPro" id="IPR029044">
    <property type="entry name" value="Nucleotide-diphossugar_trans"/>
</dbReference>
<dbReference type="PANTHER" id="PTHR43179:SF12">
    <property type="entry name" value="GALACTOFURANOSYLTRANSFERASE GLFT2"/>
    <property type="match status" value="1"/>
</dbReference>
<dbReference type="Pfam" id="PF00535">
    <property type="entry name" value="Glycos_transf_2"/>
    <property type="match status" value="1"/>
</dbReference>
<dbReference type="CDD" id="cd04186">
    <property type="entry name" value="GT_2_like_c"/>
    <property type="match status" value="1"/>
</dbReference>
<keyword evidence="2" id="KW-0328">Glycosyltransferase</keyword>
<feature type="domain" description="Glycosyltransferase 2-like" evidence="4">
    <location>
        <begin position="11"/>
        <end position="184"/>
    </location>
</feature>
<dbReference type="GO" id="GO:0016757">
    <property type="term" value="F:glycosyltransferase activity"/>
    <property type="evidence" value="ECO:0007669"/>
    <property type="project" value="UniProtKB-KW"/>
</dbReference>
<accession>A0A225DTE4</accession>
<keyword evidence="6" id="KW-1185">Reference proteome</keyword>
<dbReference type="RefSeq" id="WP_088256359.1">
    <property type="nucleotide sequence ID" value="NZ_NIDE01000008.1"/>
</dbReference>
<evidence type="ECO:0000259" key="4">
    <source>
        <dbReference type="Pfam" id="PF00535"/>
    </source>
</evidence>
<evidence type="ECO:0000256" key="3">
    <source>
        <dbReference type="ARBA" id="ARBA00022679"/>
    </source>
</evidence>
<dbReference type="OrthoDB" id="9771846at2"/>
<comment type="similarity">
    <text evidence="1">Belongs to the glycosyltransferase 2 family.</text>
</comment>
<protein>
    <submittedName>
        <fullName evidence="5">Glycosyl transferase, family 2</fullName>
    </submittedName>
</protein>
<dbReference type="Gene3D" id="3.90.550.10">
    <property type="entry name" value="Spore Coat Polysaccharide Biosynthesis Protein SpsA, Chain A"/>
    <property type="match status" value="1"/>
</dbReference>
<gene>
    <name evidence="5" type="ORF">FRUB_05368</name>
</gene>
<evidence type="ECO:0000256" key="1">
    <source>
        <dbReference type="ARBA" id="ARBA00006739"/>
    </source>
</evidence>
<dbReference type="EMBL" id="NIDE01000008">
    <property type="protein sequence ID" value="OWK40449.1"/>
    <property type="molecule type" value="Genomic_DNA"/>
</dbReference>
<comment type="caution">
    <text evidence="5">The sequence shown here is derived from an EMBL/GenBank/DDBJ whole genome shotgun (WGS) entry which is preliminary data.</text>
</comment>
<evidence type="ECO:0000256" key="2">
    <source>
        <dbReference type="ARBA" id="ARBA00022676"/>
    </source>
</evidence>
<sequence length="345" mass="38039">MPGSPTDNLWVILVDFNGIDDTRKCLDSLAGQPTPPRTVVVDNASRTDVAAALAAEFPWASFVRSSVNGGWAGGNNLGMKFALERGADLMILLNNDTTVAPDFVDRLRAAAASHPDYGVLGPVIRYMAPPCEVQTDGVRFNHPSEPGFFQRHPVALDRRDPPVVAEVDIVNGCCLMVRRGVVEKIGYVDEQFFLIHEESDFCLRTQRAGFRNGVVAEALVWHKGSSTFKREGKGFQRYFDARNLVRLLKRHGRRRGSRGLIPSFAHYLRYAYHRFATERESGFDASATAVLEGFYDALLGRYGPHSEASRPGLGVLRWVFSTAWKWGGGRVTATSSGPVRTTPPG</sequence>
<keyword evidence="3 5" id="KW-0808">Transferase</keyword>
<dbReference type="Proteomes" id="UP000214646">
    <property type="component" value="Unassembled WGS sequence"/>
</dbReference>
<dbReference type="PANTHER" id="PTHR43179">
    <property type="entry name" value="RHAMNOSYLTRANSFERASE WBBL"/>
    <property type="match status" value="1"/>
</dbReference>
<dbReference type="InterPro" id="IPR001173">
    <property type="entry name" value="Glyco_trans_2-like"/>
</dbReference>
<reference evidence="6" key="1">
    <citation type="submission" date="2017-06" db="EMBL/GenBank/DDBJ databases">
        <title>Genome analysis of Fimbriiglobus ruber SP5, the first member of the order Planctomycetales with confirmed chitinolytic capability.</title>
        <authorList>
            <person name="Ravin N.V."/>
            <person name="Rakitin A.L."/>
            <person name="Ivanova A.A."/>
            <person name="Beletsky A.V."/>
            <person name="Kulichevskaya I.S."/>
            <person name="Mardanov A.V."/>
            <person name="Dedysh S.N."/>
        </authorList>
    </citation>
    <scope>NUCLEOTIDE SEQUENCE [LARGE SCALE GENOMIC DNA]</scope>
    <source>
        <strain evidence="6">SP5</strain>
    </source>
</reference>
<evidence type="ECO:0000313" key="6">
    <source>
        <dbReference type="Proteomes" id="UP000214646"/>
    </source>
</evidence>
<evidence type="ECO:0000313" key="5">
    <source>
        <dbReference type="EMBL" id="OWK40449.1"/>
    </source>
</evidence>
<name>A0A225DTE4_9BACT</name>
<dbReference type="SUPFAM" id="SSF53448">
    <property type="entry name" value="Nucleotide-diphospho-sugar transferases"/>
    <property type="match status" value="1"/>
</dbReference>
<organism evidence="5 6">
    <name type="scientific">Fimbriiglobus ruber</name>
    <dbReference type="NCBI Taxonomy" id="1908690"/>
    <lineage>
        <taxon>Bacteria</taxon>
        <taxon>Pseudomonadati</taxon>
        <taxon>Planctomycetota</taxon>
        <taxon>Planctomycetia</taxon>
        <taxon>Gemmatales</taxon>
        <taxon>Gemmataceae</taxon>
        <taxon>Fimbriiglobus</taxon>
    </lineage>
</organism>
<dbReference type="AlphaFoldDB" id="A0A225DTE4"/>